<keyword evidence="4" id="KW-1185">Reference proteome</keyword>
<evidence type="ECO:0000313" key="4">
    <source>
        <dbReference type="Proteomes" id="UP000653730"/>
    </source>
</evidence>
<dbReference type="GO" id="GO:0035556">
    <property type="term" value="P:intracellular signal transduction"/>
    <property type="evidence" value="ECO:0007669"/>
    <property type="project" value="InterPro"/>
</dbReference>
<evidence type="ECO:0000256" key="1">
    <source>
        <dbReference type="SAM" id="Phobius"/>
    </source>
</evidence>
<dbReference type="Pfam" id="PF00211">
    <property type="entry name" value="Guanylate_cyc"/>
    <property type="match status" value="1"/>
</dbReference>
<organism evidence="3 4">
    <name type="scientific">Sinomicrobium weinanense</name>
    <dbReference type="NCBI Taxonomy" id="2842200"/>
    <lineage>
        <taxon>Bacteria</taxon>
        <taxon>Pseudomonadati</taxon>
        <taxon>Bacteroidota</taxon>
        <taxon>Flavobacteriia</taxon>
        <taxon>Flavobacteriales</taxon>
        <taxon>Flavobacteriaceae</taxon>
        <taxon>Sinomicrobium</taxon>
    </lineage>
</organism>
<dbReference type="SUPFAM" id="SSF55073">
    <property type="entry name" value="Nucleotide cyclase"/>
    <property type="match status" value="1"/>
</dbReference>
<keyword evidence="1" id="KW-0472">Membrane</keyword>
<dbReference type="PROSITE" id="PS50125">
    <property type="entry name" value="GUANYLATE_CYCLASE_2"/>
    <property type="match status" value="1"/>
</dbReference>
<dbReference type="InterPro" id="IPR029787">
    <property type="entry name" value="Nucleotide_cyclase"/>
</dbReference>
<name>A0A926JTQ1_9FLAO</name>
<dbReference type="SMART" id="SM00044">
    <property type="entry name" value="CYCc"/>
    <property type="match status" value="1"/>
</dbReference>
<proteinExistence type="predicted"/>
<reference evidence="3 4" key="1">
    <citation type="submission" date="2020-09" db="EMBL/GenBank/DDBJ databases">
        <title>Sinomicrobium weinanense sp. nov., a halophilic bacteria isolated from saline-alkali soil.</title>
        <authorList>
            <person name="Wu P."/>
            <person name="Ren H."/>
            <person name="Mei Y."/>
            <person name="Liang Y."/>
            <person name="Chen Z."/>
        </authorList>
    </citation>
    <scope>NUCLEOTIDE SEQUENCE [LARGE SCALE GENOMIC DNA]</scope>
    <source>
        <strain evidence="3 4">FJxs</strain>
    </source>
</reference>
<keyword evidence="1" id="KW-0812">Transmembrane</keyword>
<accession>A0A926JTQ1</accession>
<dbReference type="RefSeq" id="WP_187966332.1">
    <property type="nucleotide sequence ID" value="NZ_JACVDC010000050.1"/>
</dbReference>
<dbReference type="EMBL" id="JACVDC010000050">
    <property type="protein sequence ID" value="MBC9797194.1"/>
    <property type="molecule type" value="Genomic_DNA"/>
</dbReference>
<dbReference type="AlphaFoldDB" id="A0A926JTQ1"/>
<sequence length="363" mass="41257">MKRGLQLKLKQLLAIVIAWMVLGFIIAVYDHLILHTRTSLGPTADYSFAISVMRNVGGGLIGALIGGSLLVFYINVKYRDKPYWYTILFVSVTFVCIIALITFIMAAIIVPFQTGRPLYDPVSREAFYDFVTDSYPVKNGMVWSFIVVMTQLLLQMNSKYGPDTFWNIIMGKYNTPKTEKRIFMFLDLNSSTAIAERLGNEAYHALLKDFFADITDPILENHGNIYQYVGDEVVVVWKFKEGVENLQCIRCFSEMKKHIDQKKDKYIRRYGIVPSFKAGIHCGRVVAGEIGVVKRDITYSGDVLNTTSRILGMCTKYREEVIATSDLFSELDFENNFTIRHLGAIKLKGKEQEVLLVAVKLVV</sequence>
<feature type="transmembrane region" description="Helical" evidence="1">
    <location>
        <begin position="83"/>
        <end position="110"/>
    </location>
</feature>
<dbReference type="CDD" id="cd07302">
    <property type="entry name" value="CHD"/>
    <property type="match status" value="1"/>
</dbReference>
<dbReference type="GO" id="GO:0009190">
    <property type="term" value="P:cyclic nucleotide biosynthetic process"/>
    <property type="evidence" value="ECO:0007669"/>
    <property type="project" value="InterPro"/>
</dbReference>
<dbReference type="InterPro" id="IPR001054">
    <property type="entry name" value="A/G_cyclase"/>
</dbReference>
<feature type="domain" description="Guanylate cyclase" evidence="2">
    <location>
        <begin position="182"/>
        <end position="311"/>
    </location>
</feature>
<evidence type="ECO:0000259" key="2">
    <source>
        <dbReference type="PROSITE" id="PS50125"/>
    </source>
</evidence>
<evidence type="ECO:0000313" key="3">
    <source>
        <dbReference type="EMBL" id="MBC9797194.1"/>
    </source>
</evidence>
<gene>
    <name evidence="3" type="ORF">IBL28_14555</name>
</gene>
<dbReference type="PANTHER" id="PTHR43081">
    <property type="entry name" value="ADENYLATE CYCLASE, TERMINAL-DIFFERENTIATION SPECIFIC-RELATED"/>
    <property type="match status" value="1"/>
</dbReference>
<dbReference type="PANTHER" id="PTHR43081:SF1">
    <property type="entry name" value="ADENYLATE CYCLASE, TERMINAL-DIFFERENTIATION SPECIFIC"/>
    <property type="match status" value="1"/>
</dbReference>
<dbReference type="InterPro" id="IPR050697">
    <property type="entry name" value="Adenylyl/Guanylyl_Cyclase_3/4"/>
</dbReference>
<dbReference type="GO" id="GO:0004016">
    <property type="term" value="F:adenylate cyclase activity"/>
    <property type="evidence" value="ECO:0007669"/>
    <property type="project" value="UniProtKB-ARBA"/>
</dbReference>
<feature type="transmembrane region" description="Helical" evidence="1">
    <location>
        <begin position="12"/>
        <end position="32"/>
    </location>
</feature>
<comment type="caution">
    <text evidence="3">The sequence shown here is derived from an EMBL/GenBank/DDBJ whole genome shotgun (WGS) entry which is preliminary data.</text>
</comment>
<protein>
    <submittedName>
        <fullName evidence="3">Adenylate/guanylate cyclase domain-containing protein</fullName>
    </submittedName>
</protein>
<dbReference type="Proteomes" id="UP000653730">
    <property type="component" value="Unassembled WGS sequence"/>
</dbReference>
<feature type="transmembrane region" description="Helical" evidence="1">
    <location>
        <begin position="52"/>
        <end position="76"/>
    </location>
</feature>
<keyword evidence="1" id="KW-1133">Transmembrane helix</keyword>
<dbReference type="Gene3D" id="3.30.70.1230">
    <property type="entry name" value="Nucleotide cyclase"/>
    <property type="match status" value="1"/>
</dbReference>